<evidence type="ECO:0000256" key="1">
    <source>
        <dbReference type="ARBA" id="ARBA00004786"/>
    </source>
</evidence>
<dbReference type="InterPro" id="IPR016160">
    <property type="entry name" value="Ald_DH_CS_CYS"/>
</dbReference>
<comment type="caution">
    <text evidence="13">The sequence shown here is derived from an EMBL/GenBank/DDBJ whole genome shotgun (WGS) entry which is preliminary data.</text>
</comment>
<dbReference type="Pfam" id="PF18327">
    <property type="entry name" value="PRODH"/>
    <property type="match status" value="1"/>
</dbReference>
<evidence type="ECO:0000313" key="13">
    <source>
        <dbReference type="EMBL" id="MEQ9940218.1"/>
    </source>
</evidence>
<dbReference type="InterPro" id="IPR010985">
    <property type="entry name" value="Ribbon_hlx_hlx"/>
</dbReference>
<comment type="catalytic activity">
    <reaction evidence="4 5">
        <text>L-glutamate 5-semialdehyde + NAD(+) + H2O = L-glutamate + NADH + 2 H(+)</text>
        <dbReference type="Rhea" id="RHEA:30235"/>
        <dbReference type="ChEBI" id="CHEBI:15377"/>
        <dbReference type="ChEBI" id="CHEBI:15378"/>
        <dbReference type="ChEBI" id="CHEBI:29985"/>
        <dbReference type="ChEBI" id="CHEBI:57540"/>
        <dbReference type="ChEBI" id="CHEBI:57945"/>
        <dbReference type="ChEBI" id="CHEBI:58066"/>
        <dbReference type="EC" id="1.2.1.88"/>
    </reaction>
</comment>
<evidence type="ECO:0000256" key="4">
    <source>
        <dbReference type="ARBA" id="ARBA00048142"/>
    </source>
</evidence>
<feature type="domain" description="Proline utilization A proline dehydrogenase N-terminal" evidence="11">
    <location>
        <begin position="91"/>
        <end position="138"/>
    </location>
</feature>
<comment type="function">
    <text evidence="5">Oxidizes proline to glutamate for use as a carbon and nitrogen source.</text>
</comment>
<dbReference type="Gene3D" id="1.20.5.550">
    <property type="entry name" value="Single Helix bin"/>
    <property type="match status" value="1"/>
</dbReference>
<evidence type="ECO:0000259" key="10">
    <source>
        <dbReference type="Pfam" id="PF14850"/>
    </source>
</evidence>
<dbReference type="PROSITE" id="PS00687">
    <property type="entry name" value="ALDEHYDE_DEHYDR_GLU"/>
    <property type="match status" value="1"/>
</dbReference>
<dbReference type="PANTHER" id="PTHR42862:SF1">
    <property type="entry name" value="DELTA-1-PYRROLINE-5-CARBOXYLATE DEHYDROGENASE 2, ISOFORM A-RELATED"/>
    <property type="match status" value="1"/>
</dbReference>
<evidence type="ECO:0000256" key="7">
    <source>
        <dbReference type="RuleBase" id="RU003345"/>
    </source>
</evidence>
<dbReference type="SUPFAM" id="SSF81935">
    <property type="entry name" value="N-terminal domain of bifunctional PutA protein"/>
    <property type="match status" value="1"/>
</dbReference>
<organism evidence="13 14">
    <name type="scientific">Pectobacterium polonicum</name>
    <dbReference type="NCBI Taxonomy" id="2485124"/>
    <lineage>
        <taxon>Bacteria</taxon>
        <taxon>Pseudomonadati</taxon>
        <taxon>Pseudomonadota</taxon>
        <taxon>Gammaproteobacteria</taxon>
        <taxon>Enterobacterales</taxon>
        <taxon>Pectobacteriaceae</taxon>
        <taxon>Pectobacterium</taxon>
    </lineage>
</organism>
<dbReference type="InterPro" id="IPR016163">
    <property type="entry name" value="Ald_DH_C"/>
</dbReference>
<dbReference type="NCBIfam" id="NF008869">
    <property type="entry name" value="PRK11904.1"/>
    <property type="match status" value="1"/>
</dbReference>
<dbReference type="InterPro" id="IPR029510">
    <property type="entry name" value="Ald_DH_CS_GLU"/>
</dbReference>
<dbReference type="Gene3D" id="3.20.20.220">
    <property type="match status" value="1"/>
</dbReference>
<dbReference type="Gene3D" id="3.40.309.10">
    <property type="entry name" value="Aldehyde Dehydrogenase, Chain A, domain 2"/>
    <property type="match status" value="1"/>
</dbReference>
<dbReference type="InterPro" id="IPR048798">
    <property type="entry name" value="PutA_RHH"/>
</dbReference>
<evidence type="ECO:0000259" key="8">
    <source>
        <dbReference type="Pfam" id="PF00171"/>
    </source>
</evidence>
<name>A0ABV1PGD3_9GAMM</name>
<keyword evidence="5" id="KW-0678">Repressor</keyword>
<keyword evidence="5" id="KW-0274">FAD</keyword>
<dbReference type="InterPro" id="IPR024090">
    <property type="entry name" value="PRODH_PutA_dom_I"/>
</dbReference>
<reference evidence="13 14" key="1">
    <citation type="submission" date="2024-06" db="EMBL/GenBank/DDBJ databases">
        <title>Pangenomics to understand the prophage dynamics in the radiating lineages of P. brasiliense.</title>
        <authorList>
            <person name="Pardeshi L.A."/>
            <person name="Van Duivenbode I."/>
            <person name="Jonkheer E.M."/>
            <person name="Pel M.J.C."/>
            <person name="Kupczok A."/>
            <person name="De Ridder D."/>
            <person name="Smit S."/>
            <person name="Van Der Lee T.J."/>
        </authorList>
    </citation>
    <scope>NUCLEOTIDE SEQUENCE [LARGE SCALE GENOMIC DNA]</scope>
    <source>
        <strain evidence="13 14">PD 8607</strain>
    </source>
</reference>
<keyword evidence="5" id="KW-0238">DNA-binding</keyword>
<dbReference type="Pfam" id="PF14850">
    <property type="entry name" value="Pro_dh-DNA_bdg"/>
    <property type="match status" value="1"/>
</dbReference>
<dbReference type="Gene3D" id="3.40.605.10">
    <property type="entry name" value="Aldehyde Dehydrogenase, Chain A, domain 1"/>
    <property type="match status" value="1"/>
</dbReference>
<dbReference type="InterPro" id="IPR005933">
    <property type="entry name" value="PutA_C"/>
</dbReference>
<dbReference type="InterPro" id="IPR025703">
    <property type="entry name" value="Bifunct_PutA"/>
</dbReference>
<dbReference type="PIRSF" id="PIRSF000197">
    <property type="entry name" value="Bifunct_PutA"/>
    <property type="match status" value="1"/>
</dbReference>
<comment type="similarity">
    <text evidence="5">In the C-terminal section; belongs to the aldehyde dehydrogenase family.</text>
</comment>
<evidence type="ECO:0000256" key="2">
    <source>
        <dbReference type="ARBA" id="ARBA00023002"/>
    </source>
</evidence>
<dbReference type="EMBL" id="JBEHEF010000034">
    <property type="protein sequence ID" value="MEQ9940218.1"/>
    <property type="molecule type" value="Genomic_DNA"/>
</dbReference>
<dbReference type="Pfam" id="PF21775">
    <property type="entry name" value="PutA_1st"/>
    <property type="match status" value="1"/>
</dbReference>
<dbReference type="CDD" id="cd22233">
    <property type="entry name" value="RHH_CopAso-like"/>
    <property type="match status" value="1"/>
</dbReference>
<dbReference type="CDD" id="cd07125">
    <property type="entry name" value="ALDH_PutA-P5CDH"/>
    <property type="match status" value="1"/>
</dbReference>
<evidence type="ECO:0000259" key="12">
    <source>
        <dbReference type="Pfam" id="PF21775"/>
    </source>
</evidence>
<dbReference type="InterPro" id="IPR002872">
    <property type="entry name" value="Proline_DH_dom"/>
</dbReference>
<dbReference type="Gene3D" id="1.10.1220.10">
    <property type="entry name" value="Met repressor-like"/>
    <property type="match status" value="1"/>
</dbReference>
<accession>A0ABV1PGD3</accession>
<dbReference type="InterPro" id="IPR013321">
    <property type="entry name" value="Arc_rbn_hlx_hlx"/>
</dbReference>
<dbReference type="InterPro" id="IPR024082">
    <property type="entry name" value="PRODH_PutA_dom_II"/>
</dbReference>
<sequence>MGFTTMGVKLDEETRERIKAAAQRIDRTPHWLIKQAIFHYLERLESGLDTPETPQWANISHIEAEEIMPQSREEETHQPFLDFAEQVLPQSVIRAAMTSAYRRPESELVPILLEQARLTDELSQLTQNLAYRLAAKLRSQKAGSGRAGIVQGLLQEFSLSSQEGVALMCLAEALLRIPDKSTRDALIRDKISRGNWQAHLGHSPSLFVNAATWGLLFTGKLVATHNEVNLSNSLNRIIGKSGEPLVRKGVDMAMRLMGEQFVTGETIGEALANAREREGKGFRYSYDMLGEAALTEHDAAAYLAAYQQAIHAIGKASNGRGIYEGPGISIKLSALHPRYSRAQYDRVMEELYPRLLMLTLLARQYDIGINIDAEEADRLEISLDLLEKLCMEPALAGWNGIGFVIQAYQKRCSYVIDALIELAQRSRRRLMIRLVKGAYWDSEIKRAQVDGLEGYPVYTRKVYTDVSYLACARKLLAVPNLIYPQFATHNAQTLSAIYHMAGNNYYPGQYEFQCLHGMGEPLYDQVVGAVVDGKLNRPCRIYAPVGTHETLLAYLVRRLLENGANTSFVNRIADTSMALETLIADPVSGVEALAKVEWSMGAPHPRIPLPRQLYGRERQNSSGLDLSNEHRLASLSSALLSHASQPWYAAPMIEGESEASEEKPVVNPADMHDVVGYVRDASVADVERAIDAAVRASAIWFATPPAERAAILNQAASLMEEQLQSLLGLLVREAGKSFSNAIAEVREAVDFLRYYASQVRDTFTNDTHRPLGPVVCISPWNFPLAIFTGQISAALAAGNSVLAKPAEQTPLIAAQAVRILHEAGIPLGVLQLLPGQGETIGSALVNDERVRGVVFTGSTAVAKTLQRSIAGRLDPQGRLMPLIAETGGLNAMIVDSSALTEQVVNDVIASAFDSAGQRCSALRLLCLQEDIADRTLAMLRGAMAECRMGNPERLSTDIGPLIDAEAKENVDQHIQTMRAKGHTVFQAACPQDEETWRHGSFVKPTLIELGKIDELKKEVFGPVLHVIRYQSQQVDAVIDQINAAGYGLTLGVHTRIDETIQRVTNRAKVGNQYVNRNMVGAVVGVQPFGGEGLSGTGPKAGGPLYLYRLLAHRPDNAFAAALARQNREQAPDTSARTSLLAGLQALEDWAISGERHDLAALCQRYKEHSVSGTALQLSGPTGESNTYTLSPRERILCLADNEEDRLIQAAAVLATGGKLLWPEGEQEKTLYECLPQKVQSRIQLVHDWQRHDEVSFHGVIYHGDADRLRQISEALAERDGPIVLLLGYTQGDTHVQLERLLTERSLSINTAAAGGNASLMAIG</sequence>
<dbReference type="SUPFAM" id="SSF51730">
    <property type="entry name" value="FAD-linked oxidoreductase"/>
    <property type="match status" value="1"/>
</dbReference>
<dbReference type="Gene3D" id="1.20.5.460">
    <property type="entry name" value="Single helix bin"/>
    <property type="match status" value="1"/>
</dbReference>
<keyword evidence="5" id="KW-0285">Flavoprotein</keyword>
<keyword evidence="14" id="KW-1185">Reference proteome</keyword>
<keyword evidence="3 5" id="KW-0520">NAD</keyword>
<dbReference type="InterPro" id="IPR029041">
    <property type="entry name" value="FAD-linked_oxidoreductase-like"/>
</dbReference>
<dbReference type="InterPro" id="IPR016162">
    <property type="entry name" value="Ald_DH_N"/>
</dbReference>
<dbReference type="RefSeq" id="WP_273856159.1">
    <property type="nucleotide sequence ID" value="NZ_JAQRNC010000005.1"/>
</dbReference>
<protein>
    <recommendedName>
        <fullName evidence="5">Bifunctional protein PutA</fullName>
    </recommendedName>
    <domain>
        <recommendedName>
            <fullName evidence="5">Proline dehydrogenase</fullName>
            <ecNumber evidence="5">1.5.5.2</ecNumber>
        </recommendedName>
        <alternativeName>
            <fullName evidence="5">Proline oxidase</fullName>
        </alternativeName>
    </domain>
    <domain>
        <recommendedName>
            <fullName evidence="5">Delta-1-pyrroline-5-carboxylate dehydrogenase</fullName>
            <shortName evidence="5">P5C dehydrogenase</shortName>
            <ecNumber evidence="5">1.2.1.88</ecNumber>
        </recommendedName>
        <alternativeName>
            <fullName evidence="5">L-glutamate gamma-semialdehyde dehydrogenase</fullName>
        </alternativeName>
    </domain>
</protein>
<dbReference type="EC" id="1.2.1.88" evidence="5"/>
<dbReference type="Pfam" id="PF01619">
    <property type="entry name" value="Pro_dh"/>
    <property type="match status" value="1"/>
</dbReference>
<comment type="pathway">
    <text evidence="1 5">Amino-acid degradation; L-proline degradation into L-glutamate; L-glutamate from L-proline: step 2/2.</text>
</comment>
<evidence type="ECO:0000259" key="9">
    <source>
        <dbReference type="Pfam" id="PF01619"/>
    </source>
</evidence>
<dbReference type="SUPFAM" id="SSF53720">
    <property type="entry name" value="ALDH-like"/>
    <property type="match status" value="1"/>
</dbReference>
<comment type="pathway">
    <text evidence="5">Amino-acid degradation; L-proline degradation into L-glutamate; L-glutamate from L-proline: step 1/2.</text>
</comment>
<keyword evidence="5" id="KW-0805">Transcription regulation</keyword>
<dbReference type="InterPro" id="IPR050485">
    <property type="entry name" value="Proline_metab_enzyme"/>
</dbReference>
<dbReference type="InterPro" id="IPR041349">
    <property type="entry name" value="PRODH"/>
</dbReference>
<comment type="similarity">
    <text evidence="7">Belongs to the aldehyde dehydrogenase family.</text>
</comment>
<dbReference type="NCBIfam" id="NF008772">
    <property type="entry name" value="PRK11809.1"/>
    <property type="match status" value="1"/>
</dbReference>
<evidence type="ECO:0000313" key="14">
    <source>
        <dbReference type="Proteomes" id="UP001463408"/>
    </source>
</evidence>
<evidence type="ECO:0000256" key="5">
    <source>
        <dbReference type="PIRNR" id="PIRNR000197"/>
    </source>
</evidence>
<feature type="domain" description="PutA RHH" evidence="12">
    <location>
        <begin position="11"/>
        <end position="43"/>
    </location>
</feature>
<evidence type="ECO:0000259" key="11">
    <source>
        <dbReference type="Pfam" id="PF18327"/>
    </source>
</evidence>
<dbReference type="EC" id="1.5.5.2" evidence="5"/>
<dbReference type="Proteomes" id="UP001463408">
    <property type="component" value="Unassembled WGS sequence"/>
</dbReference>
<gene>
    <name evidence="13" type="primary">putA</name>
    <name evidence="13" type="ORF">ABRQ07_21875</name>
</gene>
<keyword evidence="5" id="KW-0804">Transcription</keyword>
<keyword evidence="5" id="KW-0642">Proline metabolism</keyword>
<comment type="catalytic activity">
    <reaction evidence="5">
        <text>L-proline + a quinone = (S)-1-pyrroline-5-carboxylate + a quinol + H(+)</text>
        <dbReference type="Rhea" id="RHEA:23784"/>
        <dbReference type="ChEBI" id="CHEBI:15378"/>
        <dbReference type="ChEBI" id="CHEBI:17388"/>
        <dbReference type="ChEBI" id="CHEBI:24646"/>
        <dbReference type="ChEBI" id="CHEBI:60039"/>
        <dbReference type="ChEBI" id="CHEBI:132124"/>
        <dbReference type="EC" id="1.5.5.2"/>
    </reaction>
</comment>
<dbReference type="InterPro" id="IPR015590">
    <property type="entry name" value="Aldehyde_DH_dom"/>
</dbReference>
<dbReference type="NCBIfam" id="TIGR01238">
    <property type="entry name" value="D1pyr5carbox3"/>
    <property type="match status" value="1"/>
</dbReference>
<evidence type="ECO:0000256" key="3">
    <source>
        <dbReference type="ARBA" id="ARBA00023027"/>
    </source>
</evidence>
<feature type="active site" evidence="6">
    <location>
        <position position="885"/>
    </location>
</feature>
<dbReference type="Pfam" id="PF00171">
    <property type="entry name" value="Aldedh"/>
    <property type="match status" value="1"/>
</dbReference>
<dbReference type="PROSITE" id="PS00070">
    <property type="entry name" value="ALDEHYDE_DEHYDR_CYS"/>
    <property type="match status" value="1"/>
</dbReference>
<feature type="domain" description="Proline dehydrogenase PutA" evidence="10">
    <location>
        <begin position="150"/>
        <end position="261"/>
    </location>
</feature>
<feature type="domain" description="Aldehyde dehydrogenase" evidence="8">
    <location>
        <begin position="659"/>
        <end position="1103"/>
    </location>
</feature>
<dbReference type="InterPro" id="IPR016161">
    <property type="entry name" value="Ald_DH/histidinol_DH"/>
</dbReference>
<dbReference type="PANTHER" id="PTHR42862">
    <property type="entry name" value="DELTA-1-PYRROLINE-5-CARBOXYLATE DEHYDROGENASE 1, ISOFORM A-RELATED"/>
    <property type="match status" value="1"/>
</dbReference>
<feature type="domain" description="Proline dehydrogenase" evidence="9">
    <location>
        <begin position="271"/>
        <end position="571"/>
    </location>
</feature>
<evidence type="ECO:0000256" key="6">
    <source>
        <dbReference type="PROSITE-ProRule" id="PRU10007"/>
    </source>
</evidence>
<dbReference type="InterPro" id="IPR024089">
    <property type="entry name" value="PRODH_PutA_dom_I/II"/>
</dbReference>
<dbReference type="SUPFAM" id="SSF47598">
    <property type="entry name" value="Ribbon-helix-helix"/>
    <property type="match status" value="1"/>
</dbReference>
<comment type="cofactor">
    <cofactor evidence="5">
        <name>FAD</name>
        <dbReference type="ChEBI" id="CHEBI:57692"/>
    </cofactor>
</comment>
<keyword evidence="2 5" id="KW-0560">Oxidoreductase</keyword>
<proteinExistence type="inferred from homology"/>
<comment type="similarity">
    <text evidence="5">In the N-terminal section; belongs to the proline dehydrogenase family.</text>
</comment>